<dbReference type="PANTHER" id="PTHR30329">
    <property type="entry name" value="STATOR ELEMENT OF FLAGELLAR MOTOR COMPLEX"/>
    <property type="match status" value="1"/>
</dbReference>
<evidence type="ECO:0000256" key="5">
    <source>
        <dbReference type="ARBA" id="ARBA00023288"/>
    </source>
</evidence>
<reference evidence="9 10" key="1">
    <citation type="journal article" date="2013" name="ISME J.">
        <title>By their genes ye shall know them: genomic signatures of predatory bacteria.</title>
        <authorList>
            <person name="Pasternak Z."/>
            <person name="Pietrokovski S."/>
            <person name="Rotem O."/>
            <person name="Gophna U."/>
            <person name="Lurie-Weinberger M.N."/>
            <person name="Jurkevitch E."/>
        </authorList>
    </citation>
    <scope>NUCLEOTIDE SEQUENCE [LARGE SCALE GENOMIC DNA]</scope>
    <source>
        <strain evidence="9 10">JSS</strain>
    </source>
</reference>
<comment type="similarity">
    <text evidence="6">Belongs to the Pal lipoprotein family.</text>
</comment>
<feature type="chain" id="PRO_5004060185" description="Peptidoglycan-associated lipoprotein" evidence="7">
    <location>
        <begin position="21"/>
        <end position="167"/>
    </location>
</feature>
<keyword evidence="1 6" id="KW-0732">Signal</keyword>
<dbReference type="HOGENOM" id="CLU_016890_9_4_7"/>
<keyword evidence="10" id="KW-1185">Reference proteome</keyword>
<dbReference type="HAMAP" id="MF_02204">
    <property type="entry name" value="Pal"/>
    <property type="match status" value="1"/>
</dbReference>
<evidence type="ECO:0000256" key="2">
    <source>
        <dbReference type="ARBA" id="ARBA00023136"/>
    </source>
</evidence>
<evidence type="ECO:0000256" key="4">
    <source>
        <dbReference type="ARBA" id="ARBA00023237"/>
    </source>
</evidence>
<dbReference type="InterPro" id="IPR036737">
    <property type="entry name" value="OmpA-like_sf"/>
</dbReference>
<name>M4VCS0_9BACT</name>
<dbReference type="OrthoDB" id="5293949at2"/>
<keyword evidence="2 6" id="KW-0472">Membrane</keyword>
<feature type="domain" description="OmpA-like" evidence="8">
    <location>
        <begin position="53"/>
        <end position="167"/>
    </location>
</feature>
<evidence type="ECO:0000256" key="3">
    <source>
        <dbReference type="ARBA" id="ARBA00023139"/>
    </source>
</evidence>
<dbReference type="CDD" id="cd07185">
    <property type="entry name" value="OmpA_C-like"/>
    <property type="match status" value="1"/>
</dbReference>
<dbReference type="Pfam" id="PF00691">
    <property type="entry name" value="OmpA"/>
    <property type="match status" value="1"/>
</dbReference>
<dbReference type="eggNOG" id="COG2885">
    <property type="taxonomic scope" value="Bacteria"/>
</dbReference>
<proteinExistence type="inferred from homology"/>
<dbReference type="InterPro" id="IPR039001">
    <property type="entry name" value="Pal"/>
</dbReference>
<evidence type="ECO:0000313" key="10">
    <source>
        <dbReference type="Proteomes" id="UP000012040"/>
    </source>
</evidence>
<evidence type="ECO:0000256" key="7">
    <source>
        <dbReference type="SAM" id="SignalP"/>
    </source>
</evidence>
<keyword evidence="4 6" id="KW-0998">Cell outer membrane</keyword>
<dbReference type="SUPFAM" id="SSF103088">
    <property type="entry name" value="OmpA-like"/>
    <property type="match status" value="1"/>
</dbReference>
<organism evidence="9 10">
    <name type="scientific">Pseudobdellovibrio exovorus JSS</name>
    <dbReference type="NCBI Taxonomy" id="1184267"/>
    <lineage>
        <taxon>Bacteria</taxon>
        <taxon>Pseudomonadati</taxon>
        <taxon>Bdellovibrionota</taxon>
        <taxon>Bdellovibrionia</taxon>
        <taxon>Bdellovibrionales</taxon>
        <taxon>Pseudobdellovibrionaceae</taxon>
        <taxon>Pseudobdellovibrio</taxon>
    </lineage>
</organism>
<accession>M4VCS0</accession>
<dbReference type="PATRIC" id="fig|1184267.3.peg.2094"/>
<dbReference type="Gene3D" id="3.30.1330.60">
    <property type="entry name" value="OmpA-like domain"/>
    <property type="match status" value="1"/>
</dbReference>
<dbReference type="InterPro" id="IPR050330">
    <property type="entry name" value="Bact_OuterMem_StrucFunc"/>
</dbReference>
<protein>
    <recommendedName>
        <fullName evidence="6">Peptidoglycan-associated lipoprotein</fullName>
        <shortName evidence="6">PAL</shortName>
    </recommendedName>
</protein>
<dbReference type="InterPro" id="IPR006665">
    <property type="entry name" value="OmpA-like"/>
</dbReference>
<gene>
    <name evidence="6" type="primary">pal</name>
    <name evidence="9" type="ORF">A11Q_2069</name>
</gene>
<dbReference type="GO" id="GO:0009279">
    <property type="term" value="C:cell outer membrane"/>
    <property type="evidence" value="ECO:0007669"/>
    <property type="project" value="UniProtKB-SubCell"/>
</dbReference>
<dbReference type="PANTHER" id="PTHR30329:SF21">
    <property type="entry name" value="LIPOPROTEIN YIAD-RELATED"/>
    <property type="match status" value="1"/>
</dbReference>
<evidence type="ECO:0000313" key="9">
    <source>
        <dbReference type="EMBL" id="AGH96285.1"/>
    </source>
</evidence>
<dbReference type="KEGG" id="bex:A11Q_2069"/>
<dbReference type="Proteomes" id="UP000012040">
    <property type="component" value="Chromosome"/>
</dbReference>
<feature type="signal peptide" evidence="7">
    <location>
        <begin position="1"/>
        <end position="20"/>
    </location>
</feature>
<dbReference type="PRINTS" id="PR01021">
    <property type="entry name" value="OMPADOMAIN"/>
</dbReference>
<dbReference type="PROSITE" id="PS51123">
    <property type="entry name" value="OMPA_2"/>
    <property type="match status" value="1"/>
</dbReference>
<dbReference type="STRING" id="1184267.A11Q_2069"/>
<dbReference type="RefSeq" id="WP_015470775.1">
    <property type="nucleotide sequence ID" value="NC_020813.1"/>
</dbReference>
<dbReference type="InterPro" id="IPR006664">
    <property type="entry name" value="OMP_bac"/>
</dbReference>
<evidence type="ECO:0000256" key="1">
    <source>
        <dbReference type="ARBA" id="ARBA00022729"/>
    </source>
</evidence>
<dbReference type="AlphaFoldDB" id="M4VCS0"/>
<dbReference type="EMBL" id="CP003537">
    <property type="protein sequence ID" value="AGH96285.1"/>
    <property type="molecule type" value="Genomic_DNA"/>
</dbReference>
<comment type="subcellular location">
    <subcellularLocation>
        <location evidence="6">Cell outer membrane</location>
        <topology evidence="6">Lipid-anchor</topology>
    </subcellularLocation>
</comment>
<keyword evidence="3 6" id="KW-0564">Palmitate</keyword>
<keyword evidence="5 6" id="KW-0449">Lipoprotein</keyword>
<sequence length="167" mass="17692">MKKLLLSLAIVSMVSGCALFRSSNTDSGVTSETTASGGTVAVDSSMGFAATGSDAGLIPGVQTVRFKYDSDVLSDGEQQKLEGNAQWLKTNSSAQLIIEGHCDQRGSTEYNLALGERRANKVKQMLVGLGIAGNRLSTVSYGKERPLTRGESESDLALNRRANFVAQ</sequence>
<dbReference type="GO" id="GO:0051301">
    <property type="term" value="P:cell division"/>
    <property type="evidence" value="ECO:0007669"/>
    <property type="project" value="InterPro"/>
</dbReference>
<dbReference type="PROSITE" id="PS51257">
    <property type="entry name" value="PROKAR_LIPOPROTEIN"/>
    <property type="match status" value="1"/>
</dbReference>
<evidence type="ECO:0000259" key="8">
    <source>
        <dbReference type="PROSITE" id="PS51123"/>
    </source>
</evidence>
<evidence type="ECO:0000256" key="6">
    <source>
        <dbReference type="HAMAP-Rule" id="MF_02204"/>
    </source>
</evidence>